<dbReference type="EMBL" id="CH473947">
    <property type="protein sequence ID" value="EDM03120.1"/>
    <property type="molecule type" value="Genomic_DNA"/>
</dbReference>
<sequence length="86" mass="9931">MDQLPLSSAEIILFNIVVKSTRVLTLQIRNLRLGELTGPHYGLELKCPPRLHVLKCSCVQKWEMIRFGWFWPHLGNITPLRGLHLS</sequence>
<organism evidence="1 2">
    <name type="scientific">Rattus norvegicus</name>
    <name type="common">Rat</name>
    <dbReference type="NCBI Taxonomy" id="10116"/>
    <lineage>
        <taxon>Eukaryota</taxon>
        <taxon>Metazoa</taxon>
        <taxon>Chordata</taxon>
        <taxon>Craniata</taxon>
        <taxon>Vertebrata</taxon>
        <taxon>Euteleostomi</taxon>
        <taxon>Mammalia</taxon>
        <taxon>Eutheria</taxon>
        <taxon>Euarchontoglires</taxon>
        <taxon>Glires</taxon>
        <taxon>Rodentia</taxon>
        <taxon>Myomorpha</taxon>
        <taxon>Muroidea</taxon>
        <taxon>Muridae</taxon>
        <taxon>Murinae</taxon>
        <taxon>Rattus</taxon>
    </lineage>
</organism>
<dbReference type="AlphaFoldDB" id="A6HAR5"/>
<proteinExistence type="predicted"/>
<evidence type="ECO:0000313" key="2">
    <source>
        <dbReference type="Proteomes" id="UP000234681"/>
    </source>
</evidence>
<gene>
    <name evidence="1" type="ORF">rCG_62387</name>
</gene>
<accession>A6HAR5</accession>
<reference evidence="2" key="1">
    <citation type="submission" date="2005-09" db="EMBL/GenBank/DDBJ databases">
        <authorList>
            <person name="Mural R.J."/>
            <person name="Li P.W."/>
            <person name="Adams M.D."/>
            <person name="Amanatides P.G."/>
            <person name="Baden-Tillson H."/>
            <person name="Barnstead M."/>
            <person name="Chin S.H."/>
            <person name="Dew I."/>
            <person name="Evans C.A."/>
            <person name="Ferriera S."/>
            <person name="Flanigan M."/>
            <person name="Fosler C."/>
            <person name="Glodek A."/>
            <person name="Gu Z."/>
            <person name="Holt R.A."/>
            <person name="Jennings D."/>
            <person name="Kraft C.L."/>
            <person name="Lu F."/>
            <person name="Nguyen T."/>
            <person name="Nusskern D.R."/>
            <person name="Pfannkoch C.M."/>
            <person name="Sitter C."/>
            <person name="Sutton G.G."/>
            <person name="Venter J.C."/>
            <person name="Wang Z."/>
            <person name="Woodage T."/>
            <person name="Zheng X.H."/>
            <person name="Zhong F."/>
        </authorList>
    </citation>
    <scope>NUCLEOTIDE SEQUENCE [LARGE SCALE GENOMIC DNA]</scope>
    <source>
        <strain>BN</strain>
        <strain evidence="2">Sprague-Dawley</strain>
    </source>
</reference>
<evidence type="ECO:0000313" key="1">
    <source>
        <dbReference type="EMBL" id="EDM03120.1"/>
    </source>
</evidence>
<protein>
    <submittedName>
        <fullName evidence="1">RCG62387</fullName>
    </submittedName>
</protein>
<dbReference type="Proteomes" id="UP000234681">
    <property type="component" value="Chromosome 6"/>
</dbReference>
<name>A6HAR5_RAT</name>